<proteinExistence type="predicted"/>
<dbReference type="Proteomes" id="UP001195769">
    <property type="component" value="Unassembled WGS sequence"/>
</dbReference>
<dbReference type="SUPFAM" id="SSF51197">
    <property type="entry name" value="Clavaminate synthase-like"/>
    <property type="match status" value="1"/>
</dbReference>
<evidence type="ECO:0000313" key="1">
    <source>
        <dbReference type="EMBL" id="KAG1894640.1"/>
    </source>
</evidence>
<accession>A0AAD4DVB9</accession>
<gene>
    <name evidence="1" type="ORF">F5891DRAFT_713346</name>
</gene>
<dbReference type="RefSeq" id="XP_041220216.1">
    <property type="nucleotide sequence ID" value="XM_041372921.1"/>
</dbReference>
<reference evidence="1" key="1">
    <citation type="journal article" date="2020" name="New Phytol.">
        <title>Comparative genomics reveals dynamic genome evolution in host specialist ectomycorrhizal fungi.</title>
        <authorList>
            <person name="Lofgren L.A."/>
            <person name="Nguyen N.H."/>
            <person name="Vilgalys R."/>
            <person name="Ruytinx J."/>
            <person name="Liao H.L."/>
            <person name="Branco S."/>
            <person name="Kuo A."/>
            <person name="LaButti K."/>
            <person name="Lipzen A."/>
            <person name="Andreopoulos W."/>
            <person name="Pangilinan J."/>
            <person name="Riley R."/>
            <person name="Hundley H."/>
            <person name="Na H."/>
            <person name="Barry K."/>
            <person name="Grigoriev I.V."/>
            <person name="Stajich J.E."/>
            <person name="Kennedy P.G."/>
        </authorList>
    </citation>
    <scope>NUCLEOTIDE SEQUENCE</scope>
    <source>
        <strain evidence="1">FC203</strain>
    </source>
</reference>
<protein>
    <submittedName>
        <fullName evidence="1">Uncharacterized protein</fullName>
    </submittedName>
</protein>
<dbReference type="EMBL" id="JABBWK010000077">
    <property type="protein sequence ID" value="KAG1894640.1"/>
    <property type="molecule type" value="Genomic_DNA"/>
</dbReference>
<name>A0AAD4DVB9_9AGAM</name>
<dbReference type="GeneID" id="64667219"/>
<sequence length="119" mass="13456">MSGFLWSCWDHADLTAVGSNDTIRSTLHRVRAPPDAVTKDGMLPDRYSIPYVSLFPLFLRPVADKSTYISVLCCRALSFPLLCQICRLMVGMHRTFPQSLIRSLVRGQQIIPRSMSPCR</sequence>
<dbReference type="InterPro" id="IPR027443">
    <property type="entry name" value="IPNS-like_sf"/>
</dbReference>
<dbReference type="AlphaFoldDB" id="A0AAD4DVB9"/>
<evidence type="ECO:0000313" key="2">
    <source>
        <dbReference type="Proteomes" id="UP001195769"/>
    </source>
</evidence>
<comment type="caution">
    <text evidence="1">The sequence shown here is derived from an EMBL/GenBank/DDBJ whole genome shotgun (WGS) entry which is preliminary data.</text>
</comment>
<dbReference type="Gene3D" id="2.60.120.330">
    <property type="entry name" value="B-lactam Antibiotic, Isopenicillin N Synthase, Chain"/>
    <property type="match status" value="1"/>
</dbReference>
<organism evidence="1 2">
    <name type="scientific">Suillus fuscotomentosus</name>
    <dbReference type="NCBI Taxonomy" id="1912939"/>
    <lineage>
        <taxon>Eukaryota</taxon>
        <taxon>Fungi</taxon>
        <taxon>Dikarya</taxon>
        <taxon>Basidiomycota</taxon>
        <taxon>Agaricomycotina</taxon>
        <taxon>Agaricomycetes</taxon>
        <taxon>Agaricomycetidae</taxon>
        <taxon>Boletales</taxon>
        <taxon>Suillineae</taxon>
        <taxon>Suillaceae</taxon>
        <taxon>Suillus</taxon>
    </lineage>
</organism>
<keyword evidence="2" id="KW-1185">Reference proteome</keyword>